<dbReference type="Gene3D" id="3.30.470.20">
    <property type="entry name" value="ATP-grasp fold, B domain"/>
    <property type="match status" value="1"/>
</dbReference>
<dbReference type="Pfam" id="PF02655">
    <property type="entry name" value="ATP-grasp_3"/>
    <property type="match status" value="1"/>
</dbReference>
<keyword evidence="3" id="KW-1185">Reference proteome</keyword>
<evidence type="ECO:0000313" key="2">
    <source>
        <dbReference type="EMBL" id="MCD8741543.1"/>
    </source>
</evidence>
<gene>
    <name evidence="2" type="ORF">LT679_13090</name>
</gene>
<reference evidence="2 3" key="1">
    <citation type="submission" date="2021-12" db="EMBL/GenBank/DDBJ databases">
        <title>Mucilaginibacter roseus genome.</title>
        <authorList>
            <person name="Ferreira J.R."/>
            <person name="Newman J.D."/>
        </authorList>
    </citation>
    <scope>NUCLEOTIDE SEQUENCE [LARGE SCALE GENOMIC DNA]</scope>
    <source>
        <strain evidence="2 3">LMG 28454</strain>
    </source>
</reference>
<dbReference type="Proteomes" id="UP001199919">
    <property type="component" value="Unassembled WGS sequence"/>
</dbReference>
<organism evidence="2 3">
    <name type="scientific">Mucilaginibacter roseus</name>
    <dbReference type="NCBI Taxonomy" id="1528868"/>
    <lineage>
        <taxon>Bacteria</taxon>
        <taxon>Pseudomonadati</taxon>
        <taxon>Bacteroidota</taxon>
        <taxon>Sphingobacteriia</taxon>
        <taxon>Sphingobacteriales</taxon>
        <taxon>Sphingobacteriaceae</taxon>
        <taxon>Mucilaginibacter</taxon>
    </lineage>
</organism>
<accession>A0ABS8U668</accession>
<dbReference type="SUPFAM" id="SSF56059">
    <property type="entry name" value="Glutathione synthetase ATP-binding domain-like"/>
    <property type="match status" value="1"/>
</dbReference>
<comment type="caution">
    <text evidence="2">The sequence shown here is derived from an EMBL/GenBank/DDBJ whole genome shotgun (WGS) entry which is preliminary data.</text>
</comment>
<feature type="domain" description="ATP-grasp fold PylC-type" evidence="1">
    <location>
        <begin position="146"/>
        <end position="283"/>
    </location>
</feature>
<proteinExistence type="predicted"/>
<dbReference type="RefSeq" id="WP_232178043.1">
    <property type="nucleotide sequence ID" value="NZ_JAJPWV010000003.1"/>
</dbReference>
<dbReference type="EMBL" id="JAJPWV010000003">
    <property type="protein sequence ID" value="MCD8741543.1"/>
    <property type="molecule type" value="Genomic_DNA"/>
</dbReference>
<protein>
    <submittedName>
        <fullName evidence="2">ATP-grasp domain-containing protein</fullName>
    </submittedName>
</protein>
<sequence length="299" mass="34356">MLKDKLTLDYLYPRIIQKRTYQRIKARTIDLVYRVYDRLLFPQKKYNQYAILLTKKGDHRNALTARPFKTLPLSLNFEEFSNVTDFGLYDLVVPMTVDDVTRCNASRNVIKSDVIPIPSADAIMICDRKDLLIEKLRECGLGCLVPAQRDNYPYILKKNAGDFSKNAYIITSKQDEDTHKSLLDDPDYFTQELIQGKKEFASHIVFKNGKIIANVTVCHRYAEAAYLQGKTTSNSRNRIANRHQAAFTQVLNLIGFEGLCCIDYKEVNGQPKIFEINPRFGGSLRFYFRGLLRQLGSAS</sequence>
<evidence type="ECO:0000313" key="3">
    <source>
        <dbReference type="Proteomes" id="UP001199919"/>
    </source>
</evidence>
<evidence type="ECO:0000259" key="1">
    <source>
        <dbReference type="Pfam" id="PF02655"/>
    </source>
</evidence>
<name>A0ABS8U668_9SPHI</name>
<dbReference type="InterPro" id="IPR003806">
    <property type="entry name" value="ATP-grasp_PylC-type"/>
</dbReference>